<dbReference type="Gene3D" id="3.40.50.1820">
    <property type="entry name" value="alpha/beta hydrolase"/>
    <property type="match status" value="1"/>
</dbReference>
<dbReference type="InterPro" id="IPR053145">
    <property type="entry name" value="AB_hydrolase_Est10"/>
</dbReference>
<dbReference type="GO" id="GO:0016787">
    <property type="term" value="F:hydrolase activity"/>
    <property type="evidence" value="ECO:0007669"/>
    <property type="project" value="UniProtKB-KW"/>
</dbReference>
<dbReference type="PANTHER" id="PTHR43265">
    <property type="entry name" value="ESTERASE ESTD"/>
    <property type="match status" value="1"/>
</dbReference>
<evidence type="ECO:0000313" key="3">
    <source>
        <dbReference type="EMBL" id="MEC3860790.1"/>
    </source>
</evidence>
<dbReference type="Pfam" id="PF12146">
    <property type="entry name" value="Hydrolase_4"/>
    <property type="match status" value="1"/>
</dbReference>
<evidence type="ECO:0000313" key="4">
    <source>
        <dbReference type="Proteomes" id="UP001348149"/>
    </source>
</evidence>
<sequence>MTHTAKLLRKTALGRITGALLLCCALSSPVAAAETDLTLPGPAGPLGATLSLPESVRAAVLILPGSGPTDRNGNSAFGLKTDTYRKLAEGLADHAIATLRADKRGVGTSGGDGNAVTLDAYARDADLLIDMLRDRGPQTCVWLAGHSEGGLIALKVAQRRDDLCGIILLATPGRPVSAILLEQLSRVPELENDLPMAQKAILQLVIGNPVPVADLPPSLQGLFAPQVQPFLIDLFAHNPTELAQATDLPLLIVQGDADLQIGMQDADVLAQARPDSQRLTLPGMTHVLKTTPGPTRQDNMTTYRDPNLPLTDGLVDAIAGFILDDRP</sequence>
<keyword evidence="4" id="KW-1185">Reference proteome</keyword>
<dbReference type="RefSeq" id="WP_326296413.1">
    <property type="nucleotide sequence ID" value="NZ_JAYLLH010000005.1"/>
</dbReference>
<feature type="domain" description="Serine aminopeptidase S33" evidence="2">
    <location>
        <begin position="82"/>
        <end position="287"/>
    </location>
</feature>
<reference evidence="3 4" key="1">
    <citation type="submission" date="2024-01" db="EMBL/GenBank/DDBJ databases">
        <title>Mesobacterium rodlantinim sp. nov., isolated from shallow sea hydrothermal systems off Kueishantao Island.</title>
        <authorList>
            <person name="Su Z."/>
            <person name="Tang K."/>
        </authorList>
    </citation>
    <scope>NUCLEOTIDE SEQUENCE [LARGE SCALE GENOMIC DNA]</scope>
    <source>
        <strain evidence="3 4">TK19101</strain>
    </source>
</reference>
<protein>
    <submittedName>
        <fullName evidence="3">Alpha/beta fold hydrolase</fullName>
    </submittedName>
</protein>
<organism evidence="3 4">
    <name type="scientific">Mesobacterium hydrothermale</name>
    <dbReference type="NCBI Taxonomy" id="3111907"/>
    <lineage>
        <taxon>Bacteria</taxon>
        <taxon>Pseudomonadati</taxon>
        <taxon>Pseudomonadota</taxon>
        <taxon>Alphaproteobacteria</taxon>
        <taxon>Rhodobacterales</taxon>
        <taxon>Roseobacteraceae</taxon>
        <taxon>Mesobacterium</taxon>
    </lineage>
</organism>
<proteinExistence type="predicted"/>
<dbReference type="Proteomes" id="UP001348149">
    <property type="component" value="Unassembled WGS sequence"/>
</dbReference>
<accession>A0ABU6HEA0</accession>
<dbReference type="PANTHER" id="PTHR43265:SF1">
    <property type="entry name" value="ESTERASE ESTD"/>
    <property type="match status" value="1"/>
</dbReference>
<dbReference type="InterPro" id="IPR022742">
    <property type="entry name" value="Hydrolase_4"/>
</dbReference>
<evidence type="ECO:0000259" key="2">
    <source>
        <dbReference type="Pfam" id="PF12146"/>
    </source>
</evidence>
<evidence type="ECO:0000256" key="1">
    <source>
        <dbReference type="SAM" id="SignalP"/>
    </source>
</evidence>
<dbReference type="SUPFAM" id="SSF53474">
    <property type="entry name" value="alpha/beta-Hydrolases"/>
    <property type="match status" value="1"/>
</dbReference>
<gene>
    <name evidence="3" type="ORF">VK792_05800</name>
</gene>
<feature type="signal peptide" evidence="1">
    <location>
        <begin position="1"/>
        <end position="32"/>
    </location>
</feature>
<keyword evidence="1" id="KW-0732">Signal</keyword>
<name>A0ABU6HEA0_9RHOB</name>
<keyword evidence="3" id="KW-0378">Hydrolase</keyword>
<dbReference type="InterPro" id="IPR029058">
    <property type="entry name" value="AB_hydrolase_fold"/>
</dbReference>
<feature type="chain" id="PRO_5046984416" evidence="1">
    <location>
        <begin position="33"/>
        <end position="327"/>
    </location>
</feature>
<comment type="caution">
    <text evidence="3">The sequence shown here is derived from an EMBL/GenBank/DDBJ whole genome shotgun (WGS) entry which is preliminary data.</text>
</comment>
<dbReference type="EMBL" id="JAYLLH010000005">
    <property type="protein sequence ID" value="MEC3860790.1"/>
    <property type="molecule type" value="Genomic_DNA"/>
</dbReference>